<dbReference type="CDD" id="cd02440">
    <property type="entry name" value="AdoMet_MTases"/>
    <property type="match status" value="1"/>
</dbReference>
<dbReference type="GO" id="GO:0000179">
    <property type="term" value="F:rRNA (adenine-N6,N6-)-dimethyltransferase activity"/>
    <property type="evidence" value="ECO:0007669"/>
    <property type="project" value="TreeGrafter"/>
</dbReference>
<evidence type="ECO:0000256" key="3">
    <source>
        <dbReference type="ARBA" id="ARBA00022691"/>
    </source>
</evidence>
<gene>
    <name evidence="5" type="ORF">IPP15_09775</name>
</gene>
<evidence type="ECO:0000256" key="1">
    <source>
        <dbReference type="ARBA" id="ARBA00022603"/>
    </source>
</evidence>
<organism evidence="5 6">
    <name type="scientific">Candidatus Opimibacter skivensis</name>
    <dbReference type="NCBI Taxonomy" id="2982028"/>
    <lineage>
        <taxon>Bacteria</taxon>
        <taxon>Pseudomonadati</taxon>
        <taxon>Bacteroidota</taxon>
        <taxon>Saprospiria</taxon>
        <taxon>Saprospirales</taxon>
        <taxon>Saprospiraceae</taxon>
        <taxon>Candidatus Opimibacter</taxon>
    </lineage>
</organism>
<name>A0A9D7SV22_9BACT</name>
<dbReference type="InterPro" id="IPR001737">
    <property type="entry name" value="KsgA/Erm"/>
</dbReference>
<dbReference type="GO" id="GO:0003723">
    <property type="term" value="F:RNA binding"/>
    <property type="evidence" value="ECO:0007669"/>
    <property type="project" value="UniProtKB-KW"/>
</dbReference>
<proteinExistence type="predicted"/>
<dbReference type="AlphaFoldDB" id="A0A9D7SV22"/>
<dbReference type="EMBL" id="JADKGY010000006">
    <property type="protein sequence ID" value="MBK9982694.1"/>
    <property type="molecule type" value="Genomic_DNA"/>
</dbReference>
<dbReference type="Gene3D" id="3.40.50.150">
    <property type="entry name" value="Vaccinia Virus protein VP39"/>
    <property type="match status" value="1"/>
</dbReference>
<dbReference type="SUPFAM" id="SSF53335">
    <property type="entry name" value="S-adenosyl-L-methionine-dependent methyltransferases"/>
    <property type="match status" value="1"/>
</dbReference>
<keyword evidence="1" id="KW-0489">Methyltransferase</keyword>
<dbReference type="PANTHER" id="PTHR11727:SF14">
    <property type="entry name" value="BLL8166 PROTEIN"/>
    <property type="match status" value="1"/>
</dbReference>
<keyword evidence="2" id="KW-0808">Transferase</keyword>
<protein>
    <recommendedName>
        <fullName evidence="7">Methyltransferase domain-containing protein</fullName>
    </recommendedName>
</protein>
<keyword evidence="4" id="KW-0694">RNA-binding</keyword>
<dbReference type="PANTHER" id="PTHR11727">
    <property type="entry name" value="DIMETHYLADENOSINE TRANSFERASE"/>
    <property type="match status" value="1"/>
</dbReference>
<evidence type="ECO:0000256" key="2">
    <source>
        <dbReference type="ARBA" id="ARBA00022679"/>
    </source>
</evidence>
<dbReference type="Pfam" id="PF00398">
    <property type="entry name" value="RrnaAD"/>
    <property type="match status" value="1"/>
</dbReference>
<dbReference type="Proteomes" id="UP000808337">
    <property type="component" value="Unassembled WGS sequence"/>
</dbReference>
<keyword evidence="3" id="KW-0949">S-adenosyl-L-methionine</keyword>
<accession>A0A9D7SV22</accession>
<evidence type="ECO:0000313" key="6">
    <source>
        <dbReference type="Proteomes" id="UP000808337"/>
    </source>
</evidence>
<reference evidence="5 6" key="1">
    <citation type="submission" date="2020-10" db="EMBL/GenBank/DDBJ databases">
        <title>Connecting structure to function with the recovery of over 1000 high-quality activated sludge metagenome-assembled genomes encoding full-length rRNA genes using long-read sequencing.</title>
        <authorList>
            <person name="Singleton C.M."/>
            <person name="Petriglieri F."/>
            <person name="Kristensen J.M."/>
            <person name="Kirkegaard R.H."/>
            <person name="Michaelsen T.Y."/>
            <person name="Andersen M.H."/>
            <person name="Karst S.M."/>
            <person name="Dueholm M.S."/>
            <person name="Nielsen P.H."/>
            <person name="Albertsen M."/>
        </authorList>
    </citation>
    <scope>NUCLEOTIDE SEQUENCE [LARGE SCALE GENOMIC DNA]</scope>
    <source>
        <strain evidence="5">Ribe_18-Q3-R11-54_MAXAC.273</strain>
    </source>
</reference>
<evidence type="ECO:0000313" key="5">
    <source>
        <dbReference type="EMBL" id="MBK9982694.1"/>
    </source>
</evidence>
<evidence type="ECO:0008006" key="7">
    <source>
        <dbReference type="Google" id="ProtNLM"/>
    </source>
</evidence>
<comment type="caution">
    <text evidence="5">The sequence shown here is derived from an EMBL/GenBank/DDBJ whole genome shotgun (WGS) entry which is preliminary data.</text>
</comment>
<sequence length="202" mass="23116">MENLIQQVMPEVTIDMNVRNVWKERALFLFNFLKNPVRNASVVPSSKIASGAMMEGIDWNKVNTIVELGPGNGTFTREILARCKPNAKVVLFELESSYVELLRKKFGNRVQVIHASAHLFEDILQEMKLPKADLIISGLPFLGKNLNQLIFDSIQHQTDKGAIFRFFTYMPPIMKMVYKGINLRKVAFVMKNIPPMWVYGIN</sequence>
<dbReference type="InterPro" id="IPR029063">
    <property type="entry name" value="SAM-dependent_MTases_sf"/>
</dbReference>
<evidence type="ECO:0000256" key="4">
    <source>
        <dbReference type="ARBA" id="ARBA00022884"/>
    </source>
</evidence>